<dbReference type="Gene3D" id="2.40.10.220">
    <property type="entry name" value="predicted glycosyltransferase like domains"/>
    <property type="match status" value="1"/>
</dbReference>
<dbReference type="EMBL" id="PCWA01000078">
    <property type="protein sequence ID" value="PIQ88981.1"/>
    <property type="molecule type" value="Genomic_DNA"/>
</dbReference>
<comment type="caution">
    <text evidence="2">The sequence shown here is derived from an EMBL/GenBank/DDBJ whole genome shotgun (WGS) entry which is preliminary data.</text>
</comment>
<feature type="domain" description="PilZ" evidence="1">
    <location>
        <begin position="8"/>
        <end position="108"/>
    </location>
</feature>
<proteinExistence type="predicted"/>
<reference evidence="2 3" key="1">
    <citation type="submission" date="2017-09" db="EMBL/GenBank/DDBJ databases">
        <title>Depth-based differentiation of microbial function through sediment-hosted aquifers and enrichment of novel symbionts in the deep terrestrial subsurface.</title>
        <authorList>
            <person name="Probst A.J."/>
            <person name="Ladd B."/>
            <person name="Jarett J.K."/>
            <person name="Geller-Mcgrath D.E."/>
            <person name="Sieber C.M."/>
            <person name="Emerson J.B."/>
            <person name="Anantharaman K."/>
            <person name="Thomas B.C."/>
            <person name="Malmstrom R."/>
            <person name="Stieglmeier M."/>
            <person name="Klingl A."/>
            <person name="Woyke T."/>
            <person name="Ryan C.M."/>
            <person name="Banfield J.F."/>
        </authorList>
    </citation>
    <scope>NUCLEOTIDE SEQUENCE [LARGE SCALE GENOMIC DNA]</scope>
    <source>
        <strain evidence="2">CG11_big_fil_rev_8_21_14_0_20_42_13</strain>
    </source>
</reference>
<protein>
    <recommendedName>
        <fullName evidence="1">PilZ domain-containing protein</fullName>
    </recommendedName>
</protein>
<gene>
    <name evidence="2" type="ORF">COV72_05460</name>
</gene>
<dbReference type="AlphaFoldDB" id="A0A2H0LX60"/>
<dbReference type="Pfam" id="PF07238">
    <property type="entry name" value="PilZ"/>
    <property type="match status" value="1"/>
</dbReference>
<evidence type="ECO:0000313" key="3">
    <source>
        <dbReference type="Proteomes" id="UP000229641"/>
    </source>
</evidence>
<name>A0A2H0LX60_9BACT</name>
<evidence type="ECO:0000259" key="1">
    <source>
        <dbReference type="Pfam" id="PF07238"/>
    </source>
</evidence>
<dbReference type="GO" id="GO:0035438">
    <property type="term" value="F:cyclic-di-GMP binding"/>
    <property type="evidence" value="ECO:0007669"/>
    <property type="project" value="InterPro"/>
</dbReference>
<sequence length="135" mass="15625">MTDESFKEKRRFMRFENTNINFKAKDMEKTPVPSSMAQAVAVNMSTEGICFLCSLPLEPGTIVELDIEVPFQPTPAHLEGEVRWSKPIKTEEGKNMFDTGVRLLISKTDETKFFLFICNKMEERIKELEEKLENK</sequence>
<evidence type="ECO:0000313" key="2">
    <source>
        <dbReference type="EMBL" id="PIQ88981.1"/>
    </source>
</evidence>
<accession>A0A2H0LX60</accession>
<organism evidence="2 3">
    <name type="scientific">Candidatus Ghiorseimicrobium undicola</name>
    <dbReference type="NCBI Taxonomy" id="1974746"/>
    <lineage>
        <taxon>Bacteria</taxon>
        <taxon>Pseudomonadati</taxon>
        <taxon>Candidatus Omnitrophota</taxon>
        <taxon>Candidatus Ghiorseimicrobium</taxon>
    </lineage>
</organism>
<dbReference type="Proteomes" id="UP000229641">
    <property type="component" value="Unassembled WGS sequence"/>
</dbReference>
<dbReference type="InterPro" id="IPR009875">
    <property type="entry name" value="PilZ_domain"/>
</dbReference>